<dbReference type="RefSeq" id="WP_122014017.1">
    <property type="nucleotide sequence ID" value="NZ_CP033169.1"/>
</dbReference>
<dbReference type="Gene3D" id="1.50.10.20">
    <property type="match status" value="1"/>
</dbReference>
<proteinExistence type="predicted"/>
<dbReference type="PROSITE" id="PS51272">
    <property type="entry name" value="SLH"/>
    <property type="match status" value="3"/>
</dbReference>
<dbReference type="Gene3D" id="2.60.220.30">
    <property type="match status" value="1"/>
</dbReference>
<evidence type="ECO:0000256" key="1">
    <source>
        <dbReference type="ARBA" id="ARBA00022737"/>
    </source>
</evidence>
<dbReference type="InterPro" id="IPR027954">
    <property type="entry name" value="Transcobalamin-like_C"/>
</dbReference>
<feature type="domain" description="SLH" evidence="2">
    <location>
        <begin position="742"/>
        <end position="805"/>
    </location>
</feature>
<protein>
    <submittedName>
        <fullName evidence="3">DUF4430 domain-containing protein</fullName>
    </submittedName>
</protein>
<dbReference type="Pfam" id="PF14478">
    <property type="entry name" value="DUF4430"/>
    <property type="match status" value="1"/>
</dbReference>
<dbReference type="KEGG" id="bacg:D2962_02500"/>
<name>A0A3G2R2B2_9FIRM</name>
<sequence>MTFKRINRQLISIILATCLLISIFVPFIVAGKAQAAENPATLASTELADKAVRFINDKFKAGENIDGYAAYVLTAAGEDLTSTEWVYQGATLKQKIIASVDAIRDIGTVSGDVYYPNTKTVALDLLALSKWQETDRINKLADLLIKKHTDKGFENSVYSDMWAYIALGEAGKIGDLDAAKAKSYILGKQSKTGDVAGAWGETWGDAFFPDFLSTAQAIRALTYLPGADSDSEIKSAIDNGLAYLKKFQQSDGSIYVTAPWPDDPVVDTSEVIITLKKLGQDPASWKNSQGLSPVDYMLKNALNVDGSFGPMKNVFGAAEALSAFLVIDGEGGSGGTTPSVPVLQEINVDIAVVGKDGDLLFGPDTVILSPDDRWGLTALGALDATGLDYVDDDGFVKSVEGQANSGMNGWMYKVNGRVPKVLASEKAVEDGDEVIWWYSTDYSSSGPTWGSLLDKNGAVLSQDSVPQDLKEQNNSLPTSLQASGEALDVLGDIQRKLGIKQDDNLPLAEIRNKTVVVVGRDKSWTLDEIKVLKKQLKDNSVNVSKDVASDKGAIIADEKGEVALAVPEGALKKDVKITVKETGFNSQGYSSGAKALPQGFLPVTDVYSFGPDGTTFNTPVTVTLKIAPTPLINPDNISMVWFDEKNGKWVAVPAVVDVSNNIVIARVKHFSDFAVAAKESRKDFADIDDSHAWAKDNIELLAGAGILNGIDGTHFEPQRAVTRAEFVSMLARALNLDTKIAGNTVFKDVKADVWYAGAIQTVSGKNIITGYEDGTFRPNNTITRQEMAVILTRALKLLPADKAYDFKDLNKISSWSKDSVYSAVSYGLLKGFQDGTFKPADAASRAQCAVIIYRILTSD</sequence>
<dbReference type="SUPFAM" id="SSF48239">
    <property type="entry name" value="Terpenoid cyclases/Protein prenyltransferases"/>
    <property type="match status" value="1"/>
</dbReference>
<dbReference type="PANTHER" id="PTHR43308">
    <property type="entry name" value="OUTER MEMBRANE PROTEIN ALPHA-RELATED"/>
    <property type="match status" value="1"/>
</dbReference>
<accession>A0A3G2R2B2</accession>
<dbReference type="AlphaFoldDB" id="A0A3G2R2B2"/>
<dbReference type="InterPro" id="IPR051465">
    <property type="entry name" value="Cell_Envelope_Struct_Comp"/>
</dbReference>
<gene>
    <name evidence="3" type="ORF">D2962_02500</name>
</gene>
<reference evidence="3 4" key="1">
    <citation type="submission" date="2018-10" db="EMBL/GenBank/DDBJ databases">
        <authorList>
            <person name="Zhang X."/>
        </authorList>
    </citation>
    <scope>NUCLEOTIDE SEQUENCE [LARGE SCALE GENOMIC DNA]</scope>
    <source>
        <strain evidence="3 4">SK-G1</strain>
    </source>
</reference>
<evidence type="ECO:0000313" key="3">
    <source>
        <dbReference type="EMBL" id="AYO29624.1"/>
    </source>
</evidence>
<dbReference type="Proteomes" id="UP000280960">
    <property type="component" value="Chromosome"/>
</dbReference>
<dbReference type="InterPro" id="IPR008930">
    <property type="entry name" value="Terpenoid_cyclase/PrenylTrfase"/>
</dbReference>
<dbReference type="EMBL" id="CP033169">
    <property type="protein sequence ID" value="AYO29624.1"/>
    <property type="molecule type" value="Genomic_DNA"/>
</dbReference>
<dbReference type="Pfam" id="PF00395">
    <property type="entry name" value="SLH"/>
    <property type="match status" value="3"/>
</dbReference>
<evidence type="ECO:0000259" key="2">
    <source>
        <dbReference type="PROSITE" id="PS51272"/>
    </source>
</evidence>
<feature type="domain" description="SLH" evidence="2">
    <location>
        <begin position="681"/>
        <end position="741"/>
    </location>
</feature>
<feature type="domain" description="SLH" evidence="2">
    <location>
        <begin position="806"/>
        <end position="859"/>
    </location>
</feature>
<dbReference type="PANTHER" id="PTHR43308:SF5">
    <property type="entry name" value="S-LAYER PROTEIN _ PEPTIDOGLYCAN ENDO-BETA-N-ACETYLGLUCOSAMINIDASE"/>
    <property type="match status" value="1"/>
</dbReference>
<evidence type="ECO:0000313" key="4">
    <source>
        <dbReference type="Proteomes" id="UP000280960"/>
    </source>
</evidence>
<keyword evidence="4" id="KW-1185">Reference proteome</keyword>
<keyword evidence="1" id="KW-0677">Repeat</keyword>
<dbReference type="InterPro" id="IPR001119">
    <property type="entry name" value="SLH_dom"/>
</dbReference>
<organism evidence="3 4">
    <name type="scientific">Biomaibacter acetigenes</name>
    <dbReference type="NCBI Taxonomy" id="2316383"/>
    <lineage>
        <taxon>Bacteria</taxon>
        <taxon>Bacillati</taxon>
        <taxon>Bacillota</taxon>
        <taxon>Clostridia</taxon>
        <taxon>Thermosediminibacterales</taxon>
        <taxon>Tepidanaerobacteraceae</taxon>
        <taxon>Biomaibacter</taxon>
    </lineage>
</organism>